<evidence type="ECO:0000313" key="2">
    <source>
        <dbReference type="EMBL" id="PRP94175.1"/>
    </source>
</evidence>
<dbReference type="Proteomes" id="UP000237968">
    <property type="component" value="Unassembled WGS sequence"/>
</dbReference>
<proteinExistence type="predicted"/>
<dbReference type="OrthoDB" id="5508676at2"/>
<protein>
    <submittedName>
        <fullName evidence="2">Uncharacterized protein</fullName>
    </submittedName>
</protein>
<evidence type="ECO:0000313" key="3">
    <source>
        <dbReference type="Proteomes" id="UP000237968"/>
    </source>
</evidence>
<keyword evidence="1" id="KW-0472">Membrane</keyword>
<keyword evidence="1" id="KW-1133">Transmembrane helix</keyword>
<organism evidence="2 3">
    <name type="scientific">Enhygromyxa salina</name>
    <dbReference type="NCBI Taxonomy" id="215803"/>
    <lineage>
        <taxon>Bacteria</taxon>
        <taxon>Pseudomonadati</taxon>
        <taxon>Myxococcota</taxon>
        <taxon>Polyangia</taxon>
        <taxon>Nannocystales</taxon>
        <taxon>Nannocystaceae</taxon>
        <taxon>Enhygromyxa</taxon>
    </lineage>
</organism>
<feature type="transmembrane region" description="Helical" evidence="1">
    <location>
        <begin position="167"/>
        <end position="189"/>
    </location>
</feature>
<gene>
    <name evidence="2" type="ORF">ENSA5_41300</name>
</gene>
<reference evidence="2 3" key="1">
    <citation type="submission" date="2018-03" db="EMBL/GenBank/DDBJ databases">
        <title>Draft Genome Sequences of the Obligatory Marine Myxobacteria Enhygromyxa salina SWB005.</title>
        <authorList>
            <person name="Poehlein A."/>
            <person name="Moghaddam J.A."/>
            <person name="Harms H."/>
            <person name="Alanjari M."/>
            <person name="Koenig G.M."/>
            <person name="Daniel R."/>
            <person name="Schaeberle T.F."/>
        </authorList>
    </citation>
    <scope>NUCLEOTIDE SEQUENCE [LARGE SCALE GENOMIC DNA]</scope>
    <source>
        <strain evidence="2 3">SWB005</strain>
    </source>
</reference>
<sequence>MPSSGRRYEQRYPEREAAQILERAAELQRQANDNTRMTVSELEEAASPAGIAAVYVRRAAAELSLRQARRDRVSPGLGGPRTILLEVTLDGELPVPAYEYVIEVVRRHTGELGVASLIGRSLTWTAHPSHSRAGPGWSRTIAVTIVPRSGRTCIRIEEKLDQLVKSVFGTLLGGVGGGGSVLPCIPLALVGLPGLIPLGMGLWIAGFWSLGRAVYKRRVEARERELHGALEAILEIAEDYMSPPRLTEG</sequence>
<dbReference type="AlphaFoldDB" id="A0A2S9XMU2"/>
<feature type="transmembrane region" description="Helical" evidence="1">
    <location>
        <begin position="195"/>
        <end position="215"/>
    </location>
</feature>
<dbReference type="EMBL" id="PVNK01000179">
    <property type="protein sequence ID" value="PRP94175.1"/>
    <property type="molecule type" value="Genomic_DNA"/>
</dbReference>
<evidence type="ECO:0000256" key="1">
    <source>
        <dbReference type="SAM" id="Phobius"/>
    </source>
</evidence>
<keyword evidence="1" id="KW-0812">Transmembrane</keyword>
<dbReference type="RefSeq" id="WP_106393421.1">
    <property type="nucleotide sequence ID" value="NZ_PVNK01000179.1"/>
</dbReference>
<comment type="caution">
    <text evidence="2">The sequence shown here is derived from an EMBL/GenBank/DDBJ whole genome shotgun (WGS) entry which is preliminary data.</text>
</comment>
<keyword evidence="3" id="KW-1185">Reference proteome</keyword>
<accession>A0A2S9XMU2</accession>
<name>A0A2S9XMU2_9BACT</name>